<accession>A0ABQ9KC77</accession>
<comment type="caution">
    <text evidence="2">The sequence shown here is derived from an EMBL/GenBank/DDBJ whole genome shotgun (WGS) entry which is preliminary data.</text>
</comment>
<dbReference type="EMBL" id="JARPOI010000019">
    <property type="protein sequence ID" value="KAJ9132850.1"/>
    <property type="molecule type" value="Genomic_DNA"/>
</dbReference>
<evidence type="ECO:0008006" key="4">
    <source>
        <dbReference type="Google" id="ProtNLM"/>
    </source>
</evidence>
<evidence type="ECO:0000256" key="1">
    <source>
        <dbReference type="SAM" id="MobiDB-lite"/>
    </source>
</evidence>
<feature type="compositionally biased region" description="Basic and acidic residues" evidence="1">
    <location>
        <begin position="411"/>
        <end position="431"/>
    </location>
</feature>
<feature type="region of interest" description="Disordered" evidence="1">
    <location>
        <begin position="410"/>
        <end position="434"/>
    </location>
</feature>
<feature type="region of interest" description="Disordered" evidence="1">
    <location>
        <begin position="453"/>
        <end position="485"/>
    </location>
</feature>
<evidence type="ECO:0000313" key="2">
    <source>
        <dbReference type="EMBL" id="KAJ9132850.1"/>
    </source>
</evidence>
<reference evidence="2 3" key="1">
    <citation type="journal article" date="2023" name="Plant Biotechnol. J.">
        <title>Chromosome-level wild Hevea brasiliensis genome provides new tools for genomic-assisted breeding and valuable loci to elevate rubber yield.</title>
        <authorList>
            <person name="Cheng H."/>
            <person name="Song X."/>
            <person name="Hu Y."/>
            <person name="Wu T."/>
            <person name="Yang Q."/>
            <person name="An Z."/>
            <person name="Feng S."/>
            <person name="Deng Z."/>
            <person name="Wu W."/>
            <person name="Zeng X."/>
            <person name="Tu M."/>
            <person name="Wang X."/>
            <person name="Huang H."/>
        </authorList>
    </citation>
    <scope>NUCLEOTIDE SEQUENCE [LARGE SCALE GENOMIC DNA]</scope>
    <source>
        <strain evidence="2">MT/VB/25A 57/8</strain>
    </source>
</reference>
<sequence>MSDQVVKSDNGKDEVPDKCMQPCQSVWMSHWTRTSYRSVNDVHNRLSLRSESGEDVHRPKHHPSLGGPEIERDSSKFVKEFREMHKAFMNESTATSLKKLKHETCKGQHFPMFKYSQNRAGILSLKNVESSSHHEVALRSQIGPTSGFDFPLGGTDNHLPSMLEWTPSKTETQSKEYHFDPEGITSNPEQQVKSNILLEKNVIAFSAPLKDEFLGSTSRVVTSEFNSGRTPTESFFHRQEYIDQPNSTFFIDQKKMNSNAALLIHNPSTSDNHPRDFVGEHFQKMPNHSDSKLFPIQDRPPEARLCSGSYEPPGIPPSVHDARTMRICTNIDSVKEIFGGPPKFSQTTHHFLFTKKTDVNLSGGGQIFRESTISTKIEGKPMSELLSLSPDFGLNIKQGVKLQTLDSFTDSDGKENIENDHTFGVDLKNESSAETDTMDMDTLQENHLFGVDSSLSNKDIEGPQKSPTSHAAIASDREESRSRLPNVELPDINQEIPVISGVANSADDAERSTSRTQSLDVEHFLSHAEHPTNAKSNACAEGPSGLDPCTRWVKRLKPSASESFAYGTKSSKMGEATSHEKVNRFFGKIPSSCKTSSEPKMDKSYCKERMVTDQTAELLRNAESSSTDSVRKNQDITLSHAWIQRWCHKPASSSKKKPEAVVICEPQSSKAAVHNFQKGQFPSIAAIALMAKTITAFCPCEFSKMGSYVVWNTKGLR</sequence>
<name>A0ABQ9KC77_HEVBR</name>
<protein>
    <recommendedName>
        <fullName evidence="4">DUF4005 domain-containing protein</fullName>
    </recommendedName>
</protein>
<dbReference type="InterPro" id="IPR037476">
    <property type="entry name" value="PCH1"/>
</dbReference>
<dbReference type="PANTHER" id="PTHR36062">
    <property type="entry name" value="OS01G0687300 PROTEIN"/>
    <property type="match status" value="1"/>
</dbReference>
<feature type="region of interest" description="Disordered" evidence="1">
    <location>
        <begin position="50"/>
        <end position="72"/>
    </location>
</feature>
<proteinExistence type="predicted"/>
<dbReference type="PANTHER" id="PTHR36062:SF1">
    <property type="entry name" value="OS01G0687300 PROTEIN"/>
    <property type="match status" value="1"/>
</dbReference>
<dbReference type="Proteomes" id="UP001174677">
    <property type="component" value="Unassembled WGS sequence"/>
</dbReference>
<keyword evidence="3" id="KW-1185">Reference proteome</keyword>
<evidence type="ECO:0000313" key="3">
    <source>
        <dbReference type="Proteomes" id="UP001174677"/>
    </source>
</evidence>
<gene>
    <name evidence="2" type="ORF">P3X46_033676</name>
</gene>
<organism evidence="2 3">
    <name type="scientific">Hevea brasiliensis</name>
    <name type="common">Para rubber tree</name>
    <name type="synonym">Siphonia brasiliensis</name>
    <dbReference type="NCBI Taxonomy" id="3981"/>
    <lineage>
        <taxon>Eukaryota</taxon>
        <taxon>Viridiplantae</taxon>
        <taxon>Streptophyta</taxon>
        <taxon>Embryophyta</taxon>
        <taxon>Tracheophyta</taxon>
        <taxon>Spermatophyta</taxon>
        <taxon>Magnoliopsida</taxon>
        <taxon>eudicotyledons</taxon>
        <taxon>Gunneridae</taxon>
        <taxon>Pentapetalae</taxon>
        <taxon>rosids</taxon>
        <taxon>fabids</taxon>
        <taxon>Malpighiales</taxon>
        <taxon>Euphorbiaceae</taxon>
        <taxon>Crotonoideae</taxon>
        <taxon>Micrandreae</taxon>
        <taxon>Hevea</taxon>
    </lineage>
</organism>